<evidence type="ECO:0000313" key="8">
    <source>
        <dbReference type="EMBL" id="CAI5439809.1"/>
    </source>
</evidence>
<gene>
    <name evidence="8" type="ORF">CAMP_LOCUS2446</name>
</gene>
<dbReference type="InterPro" id="IPR039714">
    <property type="entry name" value="TMEM134"/>
</dbReference>
<dbReference type="InterPro" id="IPR008590">
    <property type="entry name" value="TMEM_230/134"/>
</dbReference>
<protein>
    <recommendedName>
        <fullName evidence="10">Transmembrane protein 134</fullName>
    </recommendedName>
</protein>
<evidence type="ECO:0000256" key="3">
    <source>
        <dbReference type="ARBA" id="ARBA00022692"/>
    </source>
</evidence>
<dbReference type="EMBL" id="CANHGI010000001">
    <property type="protein sequence ID" value="CAI5439809.1"/>
    <property type="molecule type" value="Genomic_DNA"/>
</dbReference>
<feature type="compositionally biased region" description="Polar residues" evidence="6">
    <location>
        <begin position="38"/>
        <end position="53"/>
    </location>
</feature>
<feature type="region of interest" description="Disordered" evidence="6">
    <location>
        <begin position="24"/>
        <end position="86"/>
    </location>
</feature>
<evidence type="ECO:0000256" key="6">
    <source>
        <dbReference type="SAM" id="MobiDB-lite"/>
    </source>
</evidence>
<evidence type="ECO:0000256" key="1">
    <source>
        <dbReference type="ARBA" id="ARBA00004141"/>
    </source>
</evidence>
<feature type="compositionally biased region" description="Polar residues" evidence="6">
    <location>
        <begin position="76"/>
        <end position="86"/>
    </location>
</feature>
<dbReference type="PANTHER" id="PTHR13558:SF1">
    <property type="entry name" value="TRANSMEMBRANE PROTEIN 134"/>
    <property type="match status" value="1"/>
</dbReference>
<keyword evidence="3 7" id="KW-0812">Transmembrane</keyword>
<proteinExistence type="inferred from homology"/>
<evidence type="ECO:0000256" key="4">
    <source>
        <dbReference type="ARBA" id="ARBA00022989"/>
    </source>
</evidence>
<sequence length="169" mass="18615">MPTISGHQRNVSQGQHLILDRTESDDDEMLNADKKHAATSQQQQGHETSIQMDQDNEPVYGTGGVFPGSSPPYTPSRPQDNSQSGLCSPQIRSNVKVILGSIVLTAVGIVIFIVGIFTFLNPDDGMQHWVFFFAGLVCFIPGSYHVHYVLCTICGRPGYSFDKLPTFNR</sequence>
<name>A0A9P1MXN3_9PELO</name>
<comment type="similarity">
    <text evidence="2">Belongs to the TMEM134/TMEM230 family.</text>
</comment>
<keyword evidence="4 7" id="KW-1133">Transmembrane helix</keyword>
<evidence type="ECO:0000256" key="7">
    <source>
        <dbReference type="SAM" id="Phobius"/>
    </source>
</evidence>
<dbReference type="Proteomes" id="UP001152747">
    <property type="component" value="Unassembled WGS sequence"/>
</dbReference>
<reference evidence="8" key="1">
    <citation type="submission" date="2022-11" db="EMBL/GenBank/DDBJ databases">
        <authorList>
            <person name="Kikuchi T."/>
        </authorList>
    </citation>
    <scope>NUCLEOTIDE SEQUENCE</scope>
    <source>
        <strain evidence="8">PS1010</strain>
    </source>
</reference>
<evidence type="ECO:0008006" key="10">
    <source>
        <dbReference type="Google" id="ProtNLM"/>
    </source>
</evidence>
<dbReference type="AlphaFoldDB" id="A0A9P1MXN3"/>
<organism evidence="8 9">
    <name type="scientific">Caenorhabditis angaria</name>
    <dbReference type="NCBI Taxonomy" id="860376"/>
    <lineage>
        <taxon>Eukaryota</taxon>
        <taxon>Metazoa</taxon>
        <taxon>Ecdysozoa</taxon>
        <taxon>Nematoda</taxon>
        <taxon>Chromadorea</taxon>
        <taxon>Rhabditida</taxon>
        <taxon>Rhabditina</taxon>
        <taxon>Rhabditomorpha</taxon>
        <taxon>Rhabditoidea</taxon>
        <taxon>Rhabditidae</taxon>
        <taxon>Peloderinae</taxon>
        <taxon>Caenorhabditis</taxon>
    </lineage>
</organism>
<dbReference type="GO" id="GO:0016020">
    <property type="term" value="C:membrane"/>
    <property type="evidence" value="ECO:0007669"/>
    <property type="project" value="UniProtKB-SubCell"/>
</dbReference>
<dbReference type="Pfam" id="PF05915">
    <property type="entry name" value="TMEM_230_134"/>
    <property type="match status" value="1"/>
</dbReference>
<evidence type="ECO:0000256" key="2">
    <source>
        <dbReference type="ARBA" id="ARBA00007743"/>
    </source>
</evidence>
<comment type="caution">
    <text evidence="8">The sequence shown here is derived from an EMBL/GenBank/DDBJ whole genome shotgun (WGS) entry which is preliminary data.</text>
</comment>
<comment type="subcellular location">
    <subcellularLocation>
        <location evidence="1">Membrane</location>
        <topology evidence="1">Multi-pass membrane protein</topology>
    </subcellularLocation>
</comment>
<evidence type="ECO:0000256" key="5">
    <source>
        <dbReference type="ARBA" id="ARBA00023136"/>
    </source>
</evidence>
<feature type="transmembrane region" description="Helical" evidence="7">
    <location>
        <begin position="126"/>
        <end position="146"/>
    </location>
</feature>
<keyword evidence="5 7" id="KW-0472">Membrane</keyword>
<accession>A0A9P1MXN3</accession>
<dbReference type="OrthoDB" id="5597044at2759"/>
<keyword evidence="9" id="KW-1185">Reference proteome</keyword>
<feature type="transmembrane region" description="Helical" evidence="7">
    <location>
        <begin position="97"/>
        <end position="120"/>
    </location>
</feature>
<dbReference type="PANTHER" id="PTHR13558">
    <property type="entry name" value="TRANSMEMBRANE PROTEIN 134"/>
    <property type="match status" value="1"/>
</dbReference>
<evidence type="ECO:0000313" key="9">
    <source>
        <dbReference type="Proteomes" id="UP001152747"/>
    </source>
</evidence>